<reference evidence="1" key="2">
    <citation type="journal article" date="2020" name="Nat. Commun.">
        <title>Large-scale genome sequencing of mycorrhizal fungi provides insights into the early evolution of symbiotic traits.</title>
        <authorList>
            <person name="Miyauchi S."/>
            <person name="Kiss E."/>
            <person name="Kuo A."/>
            <person name="Drula E."/>
            <person name="Kohler A."/>
            <person name="Sanchez-Garcia M."/>
            <person name="Morin E."/>
            <person name="Andreopoulos B."/>
            <person name="Barry K.W."/>
            <person name="Bonito G."/>
            <person name="Buee M."/>
            <person name="Carver A."/>
            <person name="Chen C."/>
            <person name="Cichocki N."/>
            <person name="Clum A."/>
            <person name="Culley D."/>
            <person name="Crous P.W."/>
            <person name="Fauchery L."/>
            <person name="Girlanda M."/>
            <person name="Hayes R.D."/>
            <person name="Keri Z."/>
            <person name="LaButti K."/>
            <person name="Lipzen A."/>
            <person name="Lombard V."/>
            <person name="Magnuson J."/>
            <person name="Maillard F."/>
            <person name="Murat C."/>
            <person name="Nolan M."/>
            <person name="Ohm R.A."/>
            <person name="Pangilinan J."/>
            <person name="Pereira M.F."/>
            <person name="Perotto S."/>
            <person name="Peter M."/>
            <person name="Pfister S."/>
            <person name="Riley R."/>
            <person name="Sitrit Y."/>
            <person name="Stielow J.B."/>
            <person name="Szollosi G."/>
            <person name="Zifcakova L."/>
            <person name="Stursova M."/>
            <person name="Spatafora J.W."/>
            <person name="Tedersoo L."/>
            <person name="Vaario L.M."/>
            <person name="Yamada A."/>
            <person name="Yan M."/>
            <person name="Wang P."/>
            <person name="Xu J."/>
            <person name="Bruns T."/>
            <person name="Baldrian P."/>
            <person name="Vilgalys R."/>
            <person name="Dunand C."/>
            <person name="Henrissat B."/>
            <person name="Grigoriev I.V."/>
            <person name="Hibbett D."/>
            <person name="Nagy L.G."/>
            <person name="Martin F.M."/>
        </authorList>
    </citation>
    <scope>NUCLEOTIDE SEQUENCE</scope>
    <source>
        <strain evidence="1">BED1</strain>
    </source>
</reference>
<proteinExistence type="predicted"/>
<name>A0AAD4BF79_BOLED</name>
<reference evidence="1" key="1">
    <citation type="submission" date="2019-10" db="EMBL/GenBank/DDBJ databases">
        <authorList>
            <consortium name="DOE Joint Genome Institute"/>
            <person name="Kuo A."/>
            <person name="Miyauchi S."/>
            <person name="Kiss E."/>
            <person name="Drula E."/>
            <person name="Kohler A."/>
            <person name="Sanchez-Garcia M."/>
            <person name="Andreopoulos B."/>
            <person name="Barry K.W."/>
            <person name="Bonito G."/>
            <person name="Buee M."/>
            <person name="Carver A."/>
            <person name="Chen C."/>
            <person name="Cichocki N."/>
            <person name="Clum A."/>
            <person name="Culley D."/>
            <person name="Crous P.W."/>
            <person name="Fauchery L."/>
            <person name="Girlanda M."/>
            <person name="Hayes R."/>
            <person name="Keri Z."/>
            <person name="LaButti K."/>
            <person name="Lipzen A."/>
            <person name="Lombard V."/>
            <person name="Magnuson J."/>
            <person name="Maillard F."/>
            <person name="Morin E."/>
            <person name="Murat C."/>
            <person name="Nolan M."/>
            <person name="Ohm R."/>
            <person name="Pangilinan J."/>
            <person name="Pereira M."/>
            <person name="Perotto S."/>
            <person name="Peter M."/>
            <person name="Riley R."/>
            <person name="Sitrit Y."/>
            <person name="Stielow B."/>
            <person name="Szollosi G."/>
            <person name="Zifcakova L."/>
            <person name="Stursova M."/>
            <person name="Spatafora J.W."/>
            <person name="Tedersoo L."/>
            <person name="Vaario L.-M."/>
            <person name="Yamada A."/>
            <person name="Yan M."/>
            <person name="Wang P."/>
            <person name="Xu J."/>
            <person name="Bruns T."/>
            <person name="Baldrian P."/>
            <person name="Vilgalys R."/>
            <person name="Henrissat B."/>
            <person name="Grigoriev I.V."/>
            <person name="Hibbett D."/>
            <person name="Nagy L.G."/>
            <person name="Martin F.M."/>
        </authorList>
    </citation>
    <scope>NUCLEOTIDE SEQUENCE</scope>
    <source>
        <strain evidence="1">BED1</strain>
    </source>
</reference>
<protein>
    <submittedName>
        <fullName evidence="1">Uncharacterized protein</fullName>
    </submittedName>
</protein>
<sequence>MANLGKEEEQFAEFSSRQDKLRQVLCDYIMADFPSRLPLATAWMNEERYNDRIRVANGSNWRPNYDSWLTMLESKAEGKPDNKDKAFAKFLLDLSSRMSWIFYVTSPSTLKSMPRL</sequence>
<keyword evidence="2" id="KW-1185">Reference proteome</keyword>
<gene>
    <name evidence="1" type="ORF">L210DRAFT_3223591</name>
</gene>
<accession>A0AAD4BF79</accession>
<comment type="caution">
    <text evidence="1">The sequence shown here is derived from an EMBL/GenBank/DDBJ whole genome shotgun (WGS) entry which is preliminary data.</text>
</comment>
<evidence type="ECO:0000313" key="2">
    <source>
        <dbReference type="Proteomes" id="UP001194468"/>
    </source>
</evidence>
<evidence type="ECO:0000313" key="1">
    <source>
        <dbReference type="EMBL" id="KAF8425360.1"/>
    </source>
</evidence>
<organism evidence="1 2">
    <name type="scientific">Boletus edulis BED1</name>
    <dbReference type="NCBI Taxonomy" id="1328754"/>
    <lineage>
        <taxon>Eukaryota</taxon>
        <taxon>Fungi</taxon>
        <taxon>Dikarya</taxon>
        <taxon>Basidiomycota</taxon>
        <taxon>Agaricomycotina</taxon>
        <taxon>Agaricomycetes</taxon>
        <taxon>Agaricomycetidae</taxon>
        <taxon>Boletales</taxon>
        <taxon>Boletineae</taxon>
        <taxon>Boletaceae</taxon>
        <taxon>Boletoideae</taxon>
        <taxon>Boletus</taxon>
    </lineage>
</organism>
<dbReference type="AlphaFoldDB" id="A0AAD4BF79"/>
<dbReference type="Proteomes" id="UP001194468">
    <property type="component" value="Unassembled WGS sequence"/>
</dbReference>
<dbReference type="EMBL" id="WHUW01000096">
    <property type="protein sequence ID" value="KAF8425360.1"/>
    <property type="molecule type" value="Genomic_DNA"/>
</dbReference>